<dbReference type="InterPro" id="IPR026960">
    <property type="entry name" value="RVT-Znf"/>
</dbReference>
<organism evidence="2 3">
    <name type="scientific">Microthlaspi erraticum</name>
    <dbReference type="NCBI Taxonomy" id="1685480"/>
    <lineage>
        <taxon>Eukaryota</taxon>
        <taxon>Viridiplantae</taxon>
        <taxon>Streptophyta</taxon>
        <taxon>Embryophyta</taxon>
        <taxon>Tracheophyta</taxon>
        <taxon>Spermatophyta</taxon>
        <taxon>Magnoliopsida</taxon>
        <taxon>eudicotyledons</taxon>
        <taxon>Gunneridae</taxon>
        <taxon>Pentapetalae</taxon>
        <taxon>rosids</taxon>
        <taxon>malvids</taxon>
        <taxon>Brassicales</taxon>
        <taxon>Brassicaceae</taxon>
        <taxon>Coluteocarpeae</taxon>
        <taxon>Microthlaspi</taxon>
    </lineage>
</organism>
<feature type="domain" description="Reverse transcriptase zinc-binding" evidence="1">
    <location>
        <begin position="62"/>
        <end position="104"/>
    </location>
</feature>
<dbReference type="EMBL" id="CACVBM020001251">
    <property type="protein sequence ID" value="CAA7041651.1"/>
    <property type="molecule type" value="Genomic_DNA"/>
</dbReference>
<keyword evidence="3" id="KW-1185">Reference proteome</keyword>
<evidence type="ECO:0000259" key="1">
    <source>
        <dbReference type="Pfam" id="PF13966"/>
    </source>
</evidence>
<dbReference type="Pfam" id="PF13966">
    <property type="entry name" value="zf-RVT"/>
    <property type="match status" value="1"/>
</dbReference>
<proteinExistence type="predicted"/>
<reference evidence="2" key="1">
    <citation type="submission" date="2020-01" db="EMBL/GenBank/DDBJ databases">
        <authorList>
            <person name="Mishra B."/>
        </authorList>
    </citation>
    <scope>NUCLEOTIDE SEQUENCE [LARGE SCALE GENOMIC DNA]</scope>
</reference>
<accession>A0A6D2JDZ7</accession>
<sequence>MEVVRALVQEFFCRRRQSLNRGDQTLGTERRGYLHLGLLQDRELYSQICILGSNADKTKRQRSDASPKVQHFLWKCISNSLPVAGNLLSRHIAKEGSCVRCPNNKVGGSKMGYHLNDQIGLQRDNL</sequence>
<dbReference type="AlphaFoldDB" id="A0A6D2JDZ7"/>
<comment type="caution">
    <text evidence="2">The sequence shown here is derived from an EMBL/GenBank/DDBJ whole genome shotgun (WGS) entry which is preliminary data.</text>
</comment>
<gene>
    <name evidence="2" type="ORF">MERR_LOCUS28886</name>
</gene>
<name>A0A6D2JDZ7_9BRAS</name>
<evidence type="ECO:0000313" key="3">
    <source>
        <dbReference type="Proteomes" id="UP000467841"/>
    </source>
</evidence>
<dbReference type="Proteomes" id="UP000467841">
    <property type="component" value="Unassembled WGS sequence"/>
</dbReference>
<protein>
    <recommendedName>
        <fullName evidence="1">Reverse transcriptase zinc-binding domain-containing protein</fullName>
    </recommendedName>
</protein>
<dbReference type="OrthoDB" id="1110547at2759"/>
<evidence type="ECO:0000313" key="2">
    <source>
        <dbReference type="EMBL" id="CAA7041651.1"/>
    </source>
</evidence>